<dbReference type="GO" id="GO:0009103">
    <property type="term" value="P:lipopolysaccharide biosynthetic process"/>
    <property type="evidence" value="ECO:0007669"/>
    <property type="project" value="TreeGrafter"/>
</dbReference>
<dbReference type="PhylomeDB" id="A7ILA1"/>
<dbReference type="InterPro" id="IPR001296">
    <property type="entry name" value="Glyco_trans_1"/>
</dbReference>
<reference evidence="4 5" key="1">
    <citation type="submission" date="2007-07" db="EMBL/GenBank/DDBJ databases">
        <title>Complete sequence of chromosome of Xanthobacter autotrophicus Py2.</title>
        <authorList>
            <consortium name="US DOE Joint Genome Institute"/>
            <person name="Copeland A."/>
            <person name="Lucas S."/>
            <person name="Lapidus A."/>
            <person name="Barry K."/>
            <person name="Glavina del Rio T."/>
            <person name="Hammon N."/>
            <person name="Israni S."/>
            <person name="Dalin E."/>
            <person name="Tice H."/>
            <person name="Pitluck S."/>
            <person name="Sims D."/>
            <person name="Brettin T."/>
            <person name="Bruce D."/>
            <person name="Detter J.C."/>
            <person name="Han C."/>
            <person name="Tapia R."/>
            <person name="Brainard J."/>
            <person name="Schmutz J."/>
            <person name="Larimer F."/>
            <person name="Land M."/>
            <person name="Hauser L."/>
            <person name="Kyrpides N."/>
            <person name="Kim E."/>
            <person name="Ensigns S.A."/>
            <person name="Richardson P."/>
        </authorList>
    </citation>
    <scope>NUCLEOTIDE SEQUENCE [LARGE SCALE GENOMIC DNA]</scope>
    <source>
        <strain evidence="5">ATCC BAA-1158 / Py2</strain>
    </source>
</reference>
<proteinExistence type="predicted"/>
<feature type="domain" description="Glycosyl transferase family 1" evidence="2">
    <location>
        <begin position="207"/>
        <end position="339"/>
    </location>
</feature>
<sequence>MPFRQAGGPGKRALSTLVRMTVMPTIFVNGRFIGRPVTGVERFATLVLKEIVARARTEPALRWTVLAPTGVERPEWLGPLPFRTVGRLSGHPWEQTELFWASRNGTLVNLCNSGPVLHGRQLTVIHDALVYRHPENFSRRYGTVHRQLGRLLARRARLATVSEFSRRELSALLGVPAGSIAVIPNAVDHMAEIEPDVSVLDRFGLQGKRFLLAVGSPAPNKNLARAVRAFLALDCDDISFVLVGKAAAAFARSDVGTTHPNVVATGRLSDGEVQALYRSAVALVFPSIYEGFGIPPLEAMTAGCPVLAADIPPVREVCADAALYFDPLDEASMADAMRRCANPAFDGAALREAGYLRTRAFSWEDSARRLLDALRPLEAASLSPEHAGGR</sequence>
<dbReference type="PANTHER" id="PTHR46401:SF2">
    <property type="entry name" value="GLYCOSYLTRANSFERASE WBBK-RELATED"/>
    <property type="match status" value="1"/>
</dbReference>
<organism evidence="4 5">
    <name type="scientific">Xanthobacter autotrophicus (strain ATCC BAA-1158 / Py2)</name>
    <dbReference type="NCBI Taxonomy" id="78245"/>
    <lineage>
        <taxon>Bacteria</taxon>
        <taxon>Pseudomonadati</taxon>
        <taxon>Pseudomonadota</taxon>
        <taxon>Alphaproteobacteria</taxon>
        <taxon>Hyphomicrobiales</taxon>
        <taxon>Xanthobacteraceae</taxon>
        <taxon>Xanthobacter</taxon>
    </lineage>
</organism>
<dbReference type="Proteomes" id="UP000002417">
    <property type="component" value="Chromosome"/>
</dbReference>
<dbReference type="CAZy" id="GT4">
    <property type="family name" value="Glycosyltransferase Family 4"/>
</dbReference>
<evidence type="ECO:0000259" key="2">
    <source>
        <dbReference type="Pfam" id="PF00534"/>
    </source>
</evidence>
<dbReference type="EMBL" id="CP000781">
    <property type="protein sequence ID" value="ABS68794.1"/>
    <property type="molecule type" value="Genomic_DNA"/>
</dbReference>
<dbReference type="OrthoDB" id="9801609at2"/>
<dbReference type="PANTHER" id="PTHR46401">
    <property type="entry name" value="GLYCOSYLTRANSFERASE WBBK-RELATED"/>
    <property type="match status" value="1"/>
</dbReference>
<dbReference type="HOGENOM" id="CLU_009583_27_2_5"/>
<dbReference type="AlphaFoldDB" id="A7ILA1"/>
<dbReference type="KEGG" id="xau:Xaut_3566"/>
<protein>
    <submittedName>
        <fullName evidence="4">Glycosyl transferase group 1</fullName>
    </submittedName>
</protein>
<evidence type="ECO:0000313" key="5">
    <source>
        <dbReference type="Proteomes" id="UP000002417"/>
    </source>
</evidence>
<gene>
    <name evidence="4" type="ordered locus">Xaut_3566</name>
</gene>
<dbReference type="STRING" id="78245.Xaut_3566"/>
<keyword evidence="1 4" id="KW-0808">Transferase</keyword>
<dbReference type="SUPFAM" id="SSF53756">
    <property type="entry name" value="UDP-Glycosyltransferase/glycogen phosphorylase"/>
    <property type="match status" value="1"/>
</dbReference>
<dbReference type="InterPro" id="IPR028098">
    <property type="entry name" value="Glyco_trans_4-like_N"/>
</dbReference>
<dbReference type="Pfam" id="PF00534">
    <property type="entry name" value="Glycos_transf_1"/>
    <property type="match status" value="1"/>
</dbReference>
<evidence type="ECO:0000259" key="3">
    <source>
        <dbReference type="Pfam" id="PF13439"/>
    </source>
</evidence>
<dbReference type="GO" id="GO:0016757">
    <property type="term" value="F:glycosyltransferase activity"/>
    <property type="evidence" value="ECO:0007669"/>
    <property type="project" value="InterPro"/>
</dbReference>
<evidence type="ECO:0000313" key="4">
    <source>
        <dbReference type="EMBL" id="ABS68794.1"/>
    </source>
</evidence>
<keyword evidence="5" id="KW-1185">Reference proteome</keyword>
<evidence type="ECO:0000256" key="1">
    <source>
        <dbReference type="ARBA" id="ARBA00022679"/>
    </source>
</evidence>
<dbReference type="CDD" id="cd03809">
    <property type="entry name" value="GT4_MtfB-like"/>
    <property type="match status" value="1"/>
</dbReference>
<feature type="domain" description="Glycosyltransferase subfamily 4-like N-terminal" evidence="3">
    <location>
        <begin position="120"/>
        <end position="189"/>
    </location>
</feature>
<dbReference type="Gene3D" id="3.40.50.2000">
    <property type="entry name" value="Glycogen Phosphorylase B"/>
    <property type="match status" value="2"/>
</dbReference>
<name>A7ILA1_XANP2</name>
<dbReference type="Pfam" id="PF13439">
    <property type="entry name" value="Glyco_transf_4"/>
    <property type="match status" value="1"/>
</dbReference>
<dbReference type="eggNOG" id="COG0438">
    <property type="taxonomic scope" value="Bacteria"/>
</dbReference>
<accession>A7ILA1</accession>